<dbReference type="GO" id="GO:0000160">
    <property type="term" value="P:phosphorelay signal transduction system"/>
    <property type="evidence" value="ECO:0007669"/>
    <property type="project" value="InterPro"/>
</dbReference>
<evidence type="ECO:0000259" key="1">
    <source>
        <dbReference type="PROSITE" id="PS50110"/>
    </source>
</evidence>
<feature type="domain" description="ANTAR" evidence="2">
    <location>
        <begin position="124"/>
        <end position="185"/>
    </location>
</feature>
<dbReference type="Gene3D" id="3.40.50.2300">
    <property type="match status" value="1"/>
</dbReference>
<dbReference type="InterPro" id="IPR008327">
    <property type="entry name" value="Sig_transdc_resp-reg_antiterm"/>
</dbReference>
<dbReference type="EMBL" id="CAFAAM010000017">
    <property type="protein sequence ID" value="CAB4794669.1"/>
    <property type="molecule type" value="Genomic_DNA"/>
</dbReference>
<dbReference type="EMBL" id="CAEZTY010000006">
    <property type="protein sequence ID" value="CAB4577790.1"/>
    <property type="molecule type" value="Genomic_DNA"/>
</dbReference>
<dbReference type="EMBL" id="CAFBNJ010000082">
    <property type="protein sequence ID" value="CAB4960039.1"/>
    <property type="molecule type" value="Genomic_DNA"/>
</dbReference>
<evidence type="ECO:0000313" key="4">
    <source>
        <dbReference type="EMBL" id="CAB4624123.1"/>
    </source>
</evidence>
<evidence type="ECO:0000313" key="3">
    <source>
        <dbReference type="EMBL" id="CAB4577790.1"/>
    </source>
</evidence>
<dbReference type="InterPro" id="IPR011006">
    <property type="entry name" value="CheY-like_superfamily"/>
</dbReference>
<dbReference type="PANTHER" id="PTHR43367:SF1">
    <property type="entry name" value="TWO-COMPONENT RESPONSE REGULATOR-LIKE APRR6-RELATED"/>
    <property type="match status" value="1"/>
</dbReference>
<dbReference type="Pfam" id="PF03861">
    <property type="entry name" value="ANTAR"/>
    <property type="match status" value="1"/>
</dbReference>
<feature type="domain" description="Response regulatory" evidence="1">
    <location>
        <begin position="4"/>
        <end position="118"/>
    </location>
</feature>
<organism evidence="3">
    <name type="scientific">freshwater metagenome</name>
    <dbReference type="NCBI Taxonomy" id="449393"/>
    <lineage>
        <taxon>unclassified sequences</taxon>
        <taxon>metagenomes</taxon>
        <taxon>ecological metagenomes</taxon>
    </lineage>
</organism>
<dbReference type="AlphaFoldDB" id="A0A6J6EMQ2"/>
<evidence type="ECO:0000313" key="7">
    <source>
        <dbReference type="EMBL" id="CAB4960039.1"/>
    </source>
</evidence>
<dbReference type="InterPro" id="IPR005561">
    <property type="entry name" value="ANTAR"/>
</dbReference>
<evidence type="ECO:0000259" key="2">
    <source>
        <dbReference type="PROSITE" id="PS50921"/>
    </source>
</evidence>
<dbReference type="Gene3D" id="1.10.10.10">
    <property type="entry name" value="Winged helix-like DNA-binding domain superfamily/Winged helix DNA-binding domain"/>
    <property type="match status" value="1"/>
</dbReference>
<reference evidence="3" key="1">
    <citation type="submission" date="2020-05" db="EMBL/GenBank/DDBJ databases">
        <authorList>
            <person name="Chiriac C."/>
            <person name="Salcher M."/>
            <person name="Ghai R."/>
            <person name="Kavagutti S V."/>
        </authorList>
    </citation>
    <scope>NUCLEOTIDE SEQUENCE</scope>
</reference>
<dbReference type="GO" id="GO:0003723">
    <property type="term" value="F:RNA binding"/>
    <property type="evidence" value="ECO:0007669"/>
    <property type="project" value="InterPro"/>
</dbReference>
<protein>
    <submittedName>
        <fullName evidence="3">Unannotated protein</fullName>
    </submittedName>
</protein>
<dbReference type="EMBL" id="CAEZVC010000059">
    <property type="protein sequence ID" value="CAB4624123.1"/>
    <property type="molecule type" value="Genomic_DNA"/>
</dbReference>
<dbReference type="SMART" id="SM01012">
    <property type="entry name" value="ANTAR"/>
    <property type="match status" value="1"/>
</dbReference>
<evidence type="ECO:0000313" key="8">
    <source>
        <dbReference type="EMBL" id="CAB4989979.1"/>
    </source>
</evidence>
<dbReference type="PIRSF" id="PIRSF036382">
    <property type="entry name" value="RR_antiterm"/>
    <property type="match status" value="1"/>
</dbReference>
<proteinExistence type="predicted"/>
<dbReference type="PANTHER" id="PTHR43367">
    <property type="match status" value="1"/>
</dbReference>
<sequence length="194" mass="21373">MPTRVVIAEDEAIIRLDLKETLEEEGYEVVGETGRGDEAVALVRELQPEIAILDIKMPGIDGLTAARQITADQLCAVLVLTAFSQRDLIEQARDSGALAYLVKPFQRSDLVPAIELAVGRFRELRALTEQTKSLEEQLETRKIVDRAKGILMDAHGLTEADAFAFVQKTAMRDRTTMRAVADGLIDGTLKPENP</sequence>
<gene>
    <name evidence="3" type="ORF">UFOPK1762_00323</name>
    <name evidence="4" type="ORF">UFOPK1906_01035</name>
    <name evidence="5" type="ORF">UFOPK2624_00392</name>
    <name evidence="6" type="ORF">UFOPK3010_00223</name>
    <name evidence="7" type="ORF">UFOPK3785_01420</name>
    <name evidence="8" type="ORF">UFOPK3927_01241</name>
</gene>
<dbReference type="EMBL" id="CAEZXY010000009">
    <property type="protein sequence ID" value="CAB4698429.1"/>
    <property type="molecule type" value="Genomic_DNA"/>
</dbReference>
<dbReference type="SMART" id="SM00448">
    <property type="entry name" value="REC"/>
    <property type="match status" value="1"/>
</dbReference>
<dbReference type="PROSITE" id="PS50110">
    <property type="entry name" value="RESPONSE_REGULATORY"/>
    <property type="match status" value="1"/>
</dbReference>
<dbReference type="SUPFAM" id="SSF52172">
    <property type="entry name" value="CheY-like"/>
    <property type="match status" value="1"/>
</dbReference>
<dbReference type="EMBL" id="CAFBOK010000147">
    <property type="protein sequence ID" value="CAB4989979.1"/>
    <property type="molecule type" value="Genomic_DNA"/>
</dbReference>
<dbReference type="InterPro" id="IPR036388">
    <property type="entry name" value="WH-like_DNA-bd_sf"/>
</dbReference>
<name>A0A6J6EMQ2_9ZZZZ</name>
<evidence type="ECO:0000313" key="5">
    <source>
        <dbReference type="EMBL" id="CAB4698429.1"/>
    </source>
</evidence>
<evidence type="ECO:0000313" key="6">
    <source>
        <dbReference type="EMBL" id="CAB4794669.1"/>
    </source>
</evidence>
<dbReference type="InterPro" id="IPR001789">
    <property type="entry name" value="Sig_transdc_resp-reg_receiver"/>
</dbReference>
<dbReference type="Pfam" id="PF00072">
    <property type="entry name" value="Response_reg"/>
    <property type="match status" value="1"/>
</dbReference>
<dbReference type="PROSITE" id="PS50921">
    <property type="entry name" value="ANTAR"/>
    <property type="match status" value="1"/>
</dbReference>
<accession>A0A6J6EMQ2</accession>